<sequence length="371" mass="42805">MKKLLIPLIVLLILLVGCTKTPTNGQDMSGLRIQVSNDFISDGEMGVPVNREISWNSTEVDKYQVMLKEGNETFKIIEETKAKTYALELKEATKYQLKIIALKDDKKVETDTVEFFTEGTFTALEETNIMKSINSKFSSGYVRMPWFLEDKMFFIHTSGGYNLYVIQKNSDESWTSPLKLPSEINEDGKNIISPAVIKNGENYNIYFLKNNESTKYDVYIAEYNFENNKVLSIEKIDSLSSSNEEWDIWVNENEDEVYLTSYGPFSGVDSGNRRSVWKGIKENNNWKVSLNEELNTAYTKTIRNIFKINDNKFIMDDSDIFVVYKTNEVFSAYKIPLNITDKNERESFYMNDKLYFVSSASGAYSIYSVQF</sequence>
<keyword evidence="3" id="KW-1185">Reference proteome</keyword>
<dbReference type="Proteomes" id="UP000245921">
    <property type="component" value="Unassembled WGS sequence"/>
</dbReference>
<name>A0AA45HJ18_9BACT</name>
<evidence type="ECO:0008006" key="4">
    <source>
        <dbReference type="Google" id="ProtNLM"/>
    </source>
</evidence>
<dbReference type="AlphaFoldDB" id="A0AA45HJ18"/>
<protein>
    <recommendedName>
        <fullName evidence="4">Fibronectin type-III domain-containing protein</fullName>
    </recommendedName>
</protein>
<feature type="chain" id="PRO_5041310998" description="Fibronectin type-III domain-containing protein" evidence="1">
    <location>
        <begin position="26"/>
        <end position="371"/>
    </location>
</feature>
<proteinExistence type="predicted"/>
<reference evidence="2 3" key="1">
    <citation type="submission" date="2018-05" db="EMBL/GenBank/DDBJ databases">
        <title>Genomic Encyclopedia of Type Strains, Phase IV (KMG-IV): sequencing the most valuable type-strain genomes for metagenomic binning, comparative biology and taxonomic classification.</title>
        <authorList>
            <person name="Goeker M."/>
        </authorList>
    </citation>
    <scope>NUCLEOTIDE SEQUENCE [LARGE SCALE GENOMIC DNA]</scope>
    <source>
        <strain evidence="2 3">DSM 24906</strain>
    </source>
</reference>
<dbReference type="PROSITE" id="PS51257">
    <property type="entry name" value="PROKAR_LIPOPROTEIN"/>
    <property type="match status" value="1"/>
</dbReference>
<comment type="caution">
    <text evidence="2">The sequence shown here is derived from an EMBL/GenBank/DDBJ whole genome shotgun (WGS) entry which is preliminary data.</text>
</comment>
<dbReference type="EMBL" id="QGGI01000004">
    <property type="protein sequence ID" value="PWJ95618.1"/>
    <property type="molecule type" value="Genomic_DNA"/>
</dbReference>
<feature type="signal peptide" evidence="1">
    <location>
        <begin position="1"/>
        <end position="25"/>
    </location>
</feature>
<gene>
    <name evidence="2" type="ORF">C7380_10432</name>
</gene>
<keyword evidence="1" id="KW-0732">Signal</keyword>
<evidence type="ECO:0000256" key="1">
    <source>
        <dbReference type="SAM" id="SignalP"/>
    </source>
</evidence>
<organism evidence="2 3">
    <name type="scientific">Oceanotoga teriensis</name>
    <dbReference type="NCBI Taxonomy" id="515440"/>
    <lineage>
        <taxon>Bacteria</taxon>
        <taxon>Thermotogati</taxon>
        <taxon>Thermotogota</taxon>
        <taxon>Thermotogae</taxon>
        <taxon>Petrotogales</taxon>
        <taxon>Petrotogaceae</taxon>
        <taxon>Oceanotoga</taxon>
    </lineage>
</organism>
<evidence type="ECO:0000313" key="2">
    <source>
        <dbReference type="EMBL" id="PWJ95618.1"/>
    </source>
</evidence>
<dbReference type="RefSeq" id="WP_109604157.1">
    <property type="nucleotide sequence ID" value="NZ_QGGI01000004.1"/>
</dbReference>
<evidence type="ECO:0000313" key="3">
    <source>
        <dbReference type="Proteomes" id="UP000245921"/>
    </source>
</evidence>
<accession>A0AA45HJ18</accession>